<organism evidence="2 3">
    <name type="scientific">Bradyrhizobium denitrificans</name>
    <dbReference type="NCBI Taxonomy" id="2734912"/>
    <lineage>
        <taxon>Bacteria</taxon>
        <taxon>Pseudomonadati</taxon>
        <taxon>Pseudomonadota</taxon>
        <taxon>Alphaproteobacteria</taxon>
        <taxon>Hyphomicrobiales</taxon>
        <taxon>Nitrobacteraceae</taxon>
        <taxon>Bradyrhizobium</taxon>
    </lineage>
</organism>
<evidence type="ECO:0000313" key="2">
    <source>
        <dbReference type="EMBL" id="MBR1135549.1"/>
    </source>
</evidence>
<feature type="transmembrane region" description="Helical" evidence="1">
    <location>
        <begin position="146"/>
        <end position="164"/>
    </location>
</feature>
<keyword evidence="1" id="KW-0812">Transmembrane</keyword>
<feature type="transmembrane region" description="Helical" evidence="1">
    <location>
        <begin position="377"/>
        <end position="398"/>
    </location>
</feature>
<protein>
    <submittedName>
        <fullName evidence="2">FUSC family protein</fullName>
    </submittedName>
</protein>
<dbReference type="InterPro" id="IPR006726">
    <property type="entry name" value="PHBA_efflux_AaeB/fusaric-R"/>
</dbReference>
<dbReference type="RefSeq" id="WP_172235573.1">
    <property type="nucleotide sequence ID" value="NZ_JABFDP010000002.1"/>
</dbReference>
<reference evidence="3" key="1">
    <citation type="journal article" date="2021" name="ISME J.">
        <title>Evolutionary origin and ecological implication of a unique nif island in free-living Bradyrhizobium lineages.</title>
        <authorList>
            <person name="Tao J."/>
        </authorList>
    </citation>
    <scope>NUCLEOTIDE SEQUENCE [LARGE SCALE GENOMIC DNA]</scope>
    <source>
        <strain evidence="3">SZCCT0094</strain>
    </source>
</reference>
<feature type="transmembrane region" description="Helical" evidence="1">
    <location>
        <begin position="459"/>
        <end position="480"/>
    </location>
</feature>
<evidence type="ECO:0000313" key="3">
    <source>
        <dbReference type="Proteomes" id="UP001314635"/>
    </source>
</evidence>
<feature type="transmembrane region" description="Helical" evidence="1">
    <location>
        <begin position="404"/>
        <end position="424"/>
    </location>
</feature>
<feature type="transmembrane region" description="Helical" evidence="1">
    <location>
        <begin position="330"/>
        <end position="347"/>
    </location>
</feature>
<keyword evidence="1" id="KW-1133">Transmembrane helix</keyword>
<feature type="transmembrane region" description="Helical" evidence="1">
    <location>
        <begin position="90"/>
        <end position="109"/>
    </location>
</feature>
<keyword evidence="3" id="KW-1185">Reference proteome</keyword>
<evidence type="ECO:0000256" key="1">
    <source>
        <dbReference type="SAM" id="Phobius"/>
    </source>
</evidence>
<comment type="caution">
    <text evidence="2">The sequence shown here is derived from an EMBL/GenBank/DDBJ whole genome shotgun (WGS) entry which is preliminary data.</text>
</comment>
<feature type="transmembrane region" description="Helical" evidence="1">
    <location>
        <begin position="66"/>
        <end position="83"/>
    </location>
</feature>
<keyword evidence="1" id="KW-0472">Membrane</keyword>
<dbReference type="Pfam" id="PF04632">
    <property type="entry name" value="FUSC"/>
    <property type="match status" value="1"/>
</dbReference>
<proteinExistence type="predicted"/>
<sequence length="638" mass="68447">MNAPPASRFGFEWPRLAFGFRTALAACLALLLAWLAGLEHPQWSGMTVWAASQPLRGHLLEKSAARLAGTIIGVLFGLALMRVSHGDAMVLVIGISLWIGLCAFAGNLVRGYASYAAMLSGYSAAMVALLDAAHPEHVLALGADRVLTVAVGILAALLVGWLFAAPGDDISVVEKARLLSEQLAADIVARLRGAPVSENEQRSILSDISALEGTLDLHGAGSRRRRRLVRKIRALLAAQVSAVLWLRSEDSRAIDAAMADSLARTDMSETGVSVPALQRLGEAAAAANPHEPLASVLNDLAAATSNLADLDGRPAAELLLHRDWMLARRAMLRTLVAMLATGLVWLATGWEMGGFMMLGTAIMLSVFSTFEKPAAILPHVLAGQVLGTGLALICRWLIWPYVGGSLGAVLAMVPFILLGAPLSAHRLTQRMAFDVNMVLLLMLQPTWPQTMSFGHSLMASLAVVAGPVVALIAFSLIYPVDSRRRYEAVRYSMIDDLEYLAASALRSDRRKRWRALLHHRVLLATYWGERASYPTARLADDALALLYVGQAIEQLGEFAASTTSPSARRRCTATLERLHRIGTDPLRAARALLDAVGRLPAEMSGCTPVLTRAAAQLAERPAAFRKMAADAGASSPRR</sequence>
<gene>
    <name evidence="2" type="ORF">JQ619_07215</name>
</gene>
<dbReference type="EMBL" id="JAFCLK010000006">
    <property type="protein sequence ID" value="MBR1135549.1"/>
    <property type="molecule type" value="Genomic_DNA"/>
</dbReference>
<name>A0ABS5G393_9BRAD</name>
<dbReference type="Proteomes" id="UP001314635">
    <property type="component" value="Unassembled WGS sequence"/>
</dbReference>
<accession>A0ABS5G393</accession>